<sequence length="146" mass="15513">MTEPAIDLTQRVLVMVGDFLRKLPPAQVADLVTGEARLAVLPKGARVSGPSAAAARRTPATAKPAPASATQISAELAKIDDRAAATRYLNDLKLTVPQYKQVCAELDIPVASSAKRDVVINKMVELLVGRRLDADAMVRRSSAGRV</sequence>
<name>A0ABP4XDK6_9ACTN</name>
<proteinExistence type="predicted"/>
<dbReference type="EMBL" id="BAAALS010000042">
    <property type="protein sequence ID" value="GAA1775224.1"/>
    <property type="molecule type" value="Genomic_DNA"/>
</dbReference>
<evidence type="ECO:0000313" key="1">
    <source>
        <dbReference type="EMBL" id="GAA1775224.1"/>
    </source>
</evidence>
<dbReference type="RefSeq" id="WP_344087939.1">
    <property type="nucleotide sequence ID" value="NZ_BAAALS010000042.1"/>
</dbReference>
<comment type="caution">
    <text evidence="1">The sequence shown here is derived from an EMBL/GenBank/DDBJ whole genome shotgun (WGS) entry which is preliminary data.</text>
</comment>
<gene>
    <name evidence="1" type="ORF">GCM10009681_53510</name>
</gene>
<accession>A0ABP4XDK6</accession>
<organism evidence="1 2">
    <name type="scientific">Luedemannella helvata</name>
    <dbReference type="NCBI Taxonomy" id="349315"/>
    <lineage>
        <taxon>Bacteria</taxon>
        <taxon>Bacillati</taxon>
        <taxon>Actinomycetota</taxon>
        <taxon>Actinomycetes</taxon>
        <taxon>Micromonosporales</taxon>
        <taxon>Micromonosporaceae</taxon>
        <taxon>Luedemannella</taxon>
    </lineage>
</organism>
<dbReference type="Proteomes" id="UP001500655">
    <property type="component" value="Unassembled WGS sequence"/>
</dbReference>
<reference evidence="2" key="1">
    <citation type="journal article" date="2019" name="Int. J. Syst. Evol. Microbiol.">
        <title>The Global Catalogue of Microorganisms (GCM) 10K type strain sequencing project: providing services to taxonomists for standard genome sequencing and annotation.</title>
        <authorList>
            <consortium name="The Broad Institute Genomics Platform"/>
            <consortium name="The Broad Institute Genome Sequencing Center for Infectious Disease"/>
            <person name="Wu L."/>
            <person name="Ma J."/>
        </authorList>
    </citation>
    <scope>NUCLEOTIDE SEQUENCE [LARGE SCALE GENOMIC DNA]</scope>
    <source>
        <strain evidence="2">JCM 13249</strain>
    </source>
</reference>
<protein>
    <submittedName>
        <fullName evidence="1">Uncharacterized protein</fullName>
    </submittedName>
</protein>
<evidence type="ECO:0000313" key="2">
    <source>
        <dbReference type="Proteomes" id="UP001500655"/>
    </source>
</evidence>
<keyword evidence="2" id="KW-1185">Reference proteome</keyword>